<sequence length="230" mass="25095">MPESLASYDLTPQTRFITTTPTASPALWSEYLAGALEGYRRFNVESALNLEEIRDGTTTVRFCAVVDLSGAVVGGARYVLYETAESAPAVQMWEGYEGFDDLRGLVESRLSEGIVESKGAFVHPDAPDKRDIAKAISRAVVLVPMVTTQARWALGVAGEDHAIAHWQSTGSIKEPTDLPGAPYPDARYHATPLWWDRRTYLSVADPTQRPLLESEAARLAAAIAEADSNR</sequence>
<dbReference type="AlphaFoldDB" id="A0A934NWK3"/>
<organism evidence="1 2">
    <name type="scientific">Antrihabitans stalagmiti</name>
    <dbReference type="NCBI Taxonomy" id="2799499"/>
    <lineage>
        <taxon>Bacteria</taxon>
        <taxon>Bacillati</taxon>
        <taxon>Actinomycetota</taxon>
        <taxon>Actinomycetes</taxon>
        <taxon>Mycobacteriales</taxon>
        <taxon>Nocardiaceae</taxon>
        <taxon>Antrihabitans</taxon>
    </lineage>
</organism>
<comment type="caution">
    <text evidence="1">The sequence shown here is derived from an EMBL/GenBank/DDBJ whole genome shotgun (WGS) entry which is preliminary data.</text>
</comment>
<dbReference type="EMBL" id="JAEMNV010000012">
    <property type="protein sequence ID" value="MBJ8342485.1"/>
    <property type="molecule type" value="Genomic_DNA"/>
</dbReference>
<evidence type="ECO:0000313" key="1">
    <source>
        <dbReference type="EMBL" id="MBJ8342485.1"/>
    </source>
</evidence>
<evidence type="ECO:0000313" key="2">
    <source>
        <dbReference type="Proteomes" id="UP000655868"/>
    </source>
</evidence>
<reference evidence="1" key="1">
    <citation type="submission" date="2020-12" db="EMBL/GenBank/DDBJ databases">
        <title>Antrihabitans popcorni sp. nov. and Antrihabitans auranticaus sp. nov., isolated from a larva cave.</title>
        <authorList>
            <person name="Lee S.D."/>
            <person name="Kim I.S."/>
        </authorList>
    </citation>
    <scope>NUCLEOTIDE SEQUENCE</scope>
    <source>
        <strain evidence="1">YC3-6</strain>
    </source>
</reference>
<gene>
    <name evidence="1" type="ORF">JGU71_26705</name>
</gene>
<name>A0A934NWK3_9NOCA</name>
<dbReference type="RefSeq" id="WP_199708035.1">
    <property type="nucleotide sequence ID" value="NZ_JAEMNV010000012.1"/>
</dbReference>
<proteinExistence type="predicted"/>
<accession>A0A934NWK3</accession>
<dbReference type="Proteomes" id="UP000655868">
    <property type="component" value="Unassembled WGS sequence"/>
</dbReference>
<keyword evidence="2" id="KW-1185">Reference proteome</keyword>
<protein>
    <submittedName>
        <fullName evidence="1">Uncharacterized protein</fullName>
    </submittedName>
</protein>